<dbReference type="GO" id="GO:0004332">
    <property type="term" value="F:fructose-bisphosphate aldolase activity"/>
    <property type="evidence" value="ECO:0007669"/>
    <property type="project" value="UniProtKB-EC"/>
</dbReference>
<evidence type="ECO:0000256" key="5">
    <source>
        <dbReference type="ARBA" id="ARBA00023239"/>
    </source>
</evidence>
<dbReference type="AlphaFoldDB" id="A0A7I9ZR67"/>
<dbReference type="EC" id="4.1.2.13" evidence="3"/>
<dbReference type="Gene3D" id="3.20.20.70">
    <property type="entry name" value="Aldolase class I"/>
    <property type="match status" value="1"/>
</dbReference>
<accession>A0A7I9ZR67</accession>
<evidence type="ECO:0000313" key="8">
    <source>
        <dbReference type="Proteomes" id="UP000465304"/>
    </source>
</evidence>
<dbReference type="GO" id="GO:0006096">
    <property type="term" value="P:glycolytic process"/>
    <property type="evidence" value="ECO:0007669"/>
    <property type="project" value="UniProtKB-UniPathway"/>
</dbReference>
<comment type="caution">
    <text evidence="7">The sequence shown here is derived from an EMBL/GenBank/DDBJ whole genome shotgun (WGS) entry which is preliminary data.</text>
</comment>
<keyword evidence="4" id="KW-0324">Glycolysis</keyword>
<evidence type="ECO:0000256" key="3">
    <source>
        <dbReference type="ARBA" id="ARBA00013068"/>
    </source>
</evidence>
<evidence type="ECO:0000256" key="4">
    <source>
        <dbReference type="ARBA" id="ARBA00023152"/>
    </source>
</evidence>
<keyword evidence="8" id="KW-1185">Reference proteome</keyword>
<proteinExistence type="inferred from homology"/>
<dbReference type="UniPathway" id="UPA00109">
    <property type="reaction ID" value="UER00183"/>
</dbReference>
<dbReference type="Pfam" id="PF00274">
    <property type="entry name" value="Glycolytic"/>
    <property type="match status" value="1"/>
</dbReference>
<evidence type="ECO:0000256" key="6">
    <source>
        <dbReference type="ARBA" id="ARBA00029799"/>
    </source>
</evidence>
<dbReference type="NCBIfam" id="NF003784">
    <property type="entry name" value="PRK05377.1"/>
    <property type="match status" value="1"/>
</dbReference>
<keyword evidence="5" id="KW-0456">Lyase</keyword>
<dbReference type="SUPFAM" id="SSF51569">
    <property type="entry name" value="Aldolase"/>
    <property type="match status" value="1"/>
</dbReference>
<evidence type="ECO:0000256" key="1">
    <source>
        <dbReference type="ARBA" id="ARBA00004714"/>
    </source>
</evidence>
<reference evidence="7 8" key="1">
    <citation type="journal article" date="2019" name="Emerg. Microbes Infect.">
        <title>Comprehensive subspecies identification of 175 nontuberculous mycobacteria species based on 7547 genomic profiles.</title>
        <authorList>
            <person name="Matsumoto Y."/>
            <person name="Kinjo T."/>
            <person name="Motooka D."/>
            <person name="Nabeya D."/>
            <person name="Jung N."/>
            <person name="Uechi K."/>
            <person name="Horii T."/>
            <person name="Iida T."/>
            <person name="Fujita J."/>
            <person name="Nakamura S."/>
        </authorList>
    </citation>
    <scope>NUCLEOTIDE SEQUENCE [LARGE SCALE GENOMIC DNA]</scope>
    <source>
        <strain evidence="7 8">JCM 30996</strain>
    </source>
</reference>
<dbReference type="InterPro" id="IPR013785">
    <property type="entry name" value="Aldolase_TIM"/>
</dbReference>
<dbReference type="Proteomes" id="UP000465304">
    <property type="component" value="Unassembled WGS sequence"/>
</dbReference>
<gene>
    <name evidence="7" type="ORF">MHIP_36690</name>
</gene>
<dbReference type="PANTHER" id="PTHR11627">
    <property type="entry name" value="FRUCTOSE-BISPHOSPHATE ALDOLASE"/>
    <property type="match status" value="1"/>
</dbReference>
<evidence type="ECO:0000256" key="2">
    <source>
        <dbReference type="ARBA" id="ARBA00010387"/>
    </source>
</evidence>
<comment type="similarity">
    <text evidence="2">Belongs to the class I fructose-bisphosphate aldolase family.</text>
</comment>
<organism evidence="7 8">
    <name type="scientific">Mycolicibacterium hippocampi</name>
    <dbReference type="NCBI Taxonomy" id="659824"/>
    <lineage>
        <taxon>Bacteria</taxon>
        <taxon>Bacillati</taxon>
        <taxon>Actinomycetota</taxon>
        <taxon>Actinomycetes</taxon>
        <taxon>Mycobacteriales</taxon>
        <taxon>Mycobacteriaceae</taxon>
        <taxon>Mycolicibacterium</taxon>
    </lineage>
</organism>
<sequence>MGDTKENMNNDQFSKVQSGGGFIAALDQSGGSTPKALKLYGIAEDAYSNDEQMFDLVHEMRTRIITSPSFTGDRVLGAILFEDTMDREIDGRSTSDYLWNVKQVVPFLKVDKGLAAEEDGAQVMKPIPGLDELLARARDKGVFGTKMRSVIKLPGAGLAAVVDQQFEVGRQILAAGLVPIIEPEVDIHSPEKGKAEEQLKAALLNGVDGLADDQVVMLKLTLPDVDNLYRELVDHPKVLRVVALSGGYSRDDACDKLSRNHGVIASFSRALTEGLTAQQSDEEFNATLDAAIASIAKASNT</sequence>
<protein>
    <recommendedName>
        <fullName evidence="3">fructose-bisphosphate aldolase</fullName>
        <ecNumber evidence="3">4.1.2.13</ecNumber>
    </recommendedName>
    <alternativeName>
        <fullName evidence="6">Fructose-bisphosphate aldolase class I</fullName>
    </alternativeName>
</protein>
<dbReference type="InterPro" id="IPR000741">
    <property type="entry name" value="FBA_I"/>
</dbReference>
<name>A0A7I9ZR67_9MYCO</name>
<evidence type="ECO:0000313" key="7">
    <source>
        <dbReference type="EMBL" id="GFH03186.1"/>
    </source>
</evidence>
<dbReference type="EMBL" id="BLLB01000002">
    <property type="protein sequence ID" value="GFH03186.1"/>
    <property type="molecule type" value="Genomic_DNA"/>
</dbReference>
<comment type="pathway">
    <text evidence="1">Carbohydrate degradation; glycolysis; D-glyceraldehyde 3-phosphate and glycerone phosphate from D-glucose: step 4/4.</text>
</comment>